<feature type="compositionally biased region" description="Polar residues" evidence="8">
    <location>
        <begin position="455"/>
        <end position="464"/>
    </location>
</feature>
<feature type="region of interest" description="Disordered" evidence="8">
    <location>
        <begin position="446"/>
        <end position="468"/>
    </location>
</feature>
<dbReference type="GO" id="GO:0005886">
    <property type="term" value="C:plasma membrane"/>
    <property type="evidence" value="ECO:0007669"/>
    <property type="project" value="UniProtKB-SubCell"/>
</dbReference>
<keyword evidence="5 7" id="KW-1133">Transmembrane helix</keyword>
<evidence type="ECO:0000256" key="4">
    <source>
        <dbReference type="ARBA" id="ARBA00022692"/>
    </source>
</evidence>
<feature type="region of interest" description="Disordered" evidence="8">
    <location>
        <begin position="494"/>
        <end position="588"/>
    </location>
</feature>
<keyword evidence="6 7" id="KW-0472">Membrane</keyword>
<feature type="transmembrane region" description="Helical" evidence="7">
    <location>
        <begin position="23"/>
        <end position="46"/>
    </location>
</feature>
<gene>
    <name evidence="9" type="ORF">TREES_T100022013</name>
</gene>
<dbReference type="InterPro" id="IPR018629">
    <property type="entry name" value="XK-rel"/>
</dbReference>
<dbReference type="InterPro" id="IPR050895">
    <property type="entry name" value="XK-related_scramblase"/>
</dbReference>
<dbReference type="InParanoid" id="L8Y9W2"/>
<feature type="transmembrane region" description="Helical" evidence="7">
    <location>
        <begin position="294"/>
        <end position="317"/>
    </location>
</feature>
<sequence length="689" mass="75747">LMSSALSPGLCTMVYYFTTGRLLWGWLALSVLLPGFLVQGLSYLWFQADGHQGCCLLAMLHLLQLGVWKRHWDTTSTALSKEREAPHWGRLWLQEADLAALRLLEALLQTGPYLLLQTYVVLATDFTDIVPGVSVLLSWSSLSWALVSYAQHMSFMKPGHPVMPWAALFCQQLWRMGMLSTRVLSLVLFYKAYDVWVLVVGGAHWLVMTFWLVAQQSDIMETTCHWRLFNLLVGAVYIFCYLNLWDSPSRNRMVTFYMASVVTVPRISQVMLLENIILLLLATDFLQGASWTSLWTIAGVLSGFLIGSVSLVIYYSLLHPKSTDIWQGFIRKSCGDAENDKAERESSPQVVAPAGKRPGGSWGSCQEECYELMSLRRLPCPEQGPAEVGLGSQVSGEDSFLSHHHWLLVKLALKTGNVSKINAAFGDAYFDGSFLPTWGFSPHSNLQRNPLCPQQEPSSSSHDPTTLEKGCEFQDVPKAEADSLETSSYISFVSDHQGKAHDPKPSATQGVSTPKEGAKAIPGAQGRGAGGQPGEGEGQESSTLYFSATSEGAVSPHQEGNPANPQMAHSERRLRKSSPAQPAWPPLVAKPFPITMANISPILGTGSCKSLHPRASSLGRAQGSSECEEQQESARSLNHQTTVGTRISLVKLSLRPADEPCLTSTPKSESTQRDCSYGEKTKHETSFFI</sequence>
<dbReference type="EMBL" id="KB364890">
    <property type="protein sequence ID" value="ELV11874.1"/>
    <property type="molecule type" value="Genomic_DNA"/>
</dbReference>
<evidence type="ECO:0000313" key="10">
    <source>
        <dbReference type="Proteomes" id="UP000011518"/>
    </source>
</evidence>
<organism evidence="9 10">
    <name type="scientific">Tupaia chinensis</name>
    <name type="common">Chinese tree shrew</name>
    <name type="synonym">Tupaia belangeri chinensis</name>
    <dbReference type="NCBI Taxonomy" id="246437"/>
    <lineage>
        <taxon>Eukaryota</taxon>
        <taxon>Metazoa</taxon>
        <taxon>Chordata</taxon>
        <taxon>Craniata</taxon>
        <taxon>Vertebrata</taxon>
        <taxon>Euteleostomi</taxon>
        <taxon>Mammalia</taxon>
        <taxon>Eutheria</taxon>
        <taxon>Euarchontoglires</taxon>
        <taxon>Scandentia</taxon>
        <taxon>Tupaiidae</taxon>
        <taxon>Tupaia</taxon>
    </lineage>
</organism>
<feature type="transmembrane region" description="Helical" evidence="7">
    <location>
        <begin position="226"/>
        <end position="244"/>
    </location>
</feature>
<evidence type="ECO:0000256" key="7">
    <source>
        <dbReference type="RuleBase" id="RU910716"/>
    </source>
</evidence>
<dbReference type="eggNOG" id="KOG4790">
    <property type="taxonomic scope" value="Eukaryota"/>
</dbReference>
<keyword evidence="4 7" id="KW-0812">Transmembrane</keyword>
<feature type="transmembrane region" description="Helical" evidence="7">
    <location>
        <begin position="256"/>
        <end position="282"/>
    </location>
</feature>
<dbReference type="Pfam" id="PF09815">
    <property type="entry name" value="XK-related"/>
    <property type="match status" value="1"/>
</dbReference>
<dbReference type="PANTHER" id="PTHR16024:SF15">
    <property type="entry name" value="XK-RELATED PROTEIN 5"/>
    <property type="match status" value="1"/>
</dbReference>
<protein>
    <recommendedName>
        <fullName evidence="7">XK-related protein</fullName>
    </recommendedName>
</protein>
<comment type="subcellular location">
    <subcellularLocation>
        <location evidence="1">Cell membrane</location>
        <topology evidence="1">Multi-pass membrane protein</topology>
    </subcellularLocation>
    <subcellularLocation>
        <location evidence="7">Membrane</location>
        <topology evidence="7">Multi-pass membrane protein</topology>
    </subcellularLocation>
</comment>
<reference evidence="10" key="2">
    <citation type="journal article" date="2013" name="Nat. Commun.">
        <title>Genome of the Chinese tree shrew.</title>
        <authorList>
            <person name="Fan Y."/>
            <person name="Huang Z.Y."/>
            <person name="Cao C.C."/>
            <person name="Chen C.S."/>
            <person name="Chen Y.X."/>
            <person name="Fan D.D."/>
            <person name="He J."/>
            <person name="Hou H.L."/>
            <person name="Hu L."/>
            <person name="Hu X.T."/>
            <person name="Jiang X.T."/>
            <person name="Lai R."/>
            <person name="Lang Y.S."/>
            <person name="Liang B."/>
            <person name="Liao S.G."/>
            <person name="Mu D."/>
            <person name="Ma Y.Y."/>
            <person name="Niu Y.Y."/>
            <person name="Sun X.Q."/>
            <person name="Xia J.Q."/>
            <person name="Xiao J."/>
            <person name="Xiong Z.Q."/>
            <person name="Xu L."/>
            <person name="Yang L."/>
            <person name="Zhang Y."/>
            <person name="Zhao W."/>
            <person name="Zhao X.D."/>
            <person name="Zheng Y.T."/>
            <person name="Zhou J.M."/>
            <person name="Zhu Y.B."/>
            <person name="Zhang G.J."/>
            <person name="Wang J."/>
            <person name="Yao Y.G."/>
        </authorList>
    </citation>
    <scope>NUCLEOTIDE SEQUENCE [LARGE SCALE GENOMIC DNA]</scope>
</reference>
<reference evidence="10" key="1">
    <citation type="submission" date="2012-07" db="EMBL/GenBank/DDBJ databases">
        <title>Genome of the Chinese tree shrew, a rising model animal genetically related to primates.</title>
        <authorList>
            <person name="Zhang G."/>
            <person name="Fan Y."/>
            <person name="Yao Y."/>
            <person name="Huang Z."/>
        </authorList>
    </citation>
    <scope>NUCLEOTIDE SEQUENCE [LARGE SCALE GENOMIC DNA]</scope>
</reference>
<evidence type="ECO:0000256" key="3">
    <source>
        <dbReference type="ARBA" id="ARBA00022475"/>
    </source>
</evidence>
<evidence type="ECO:0000256" key="6">
    <source>
        <dbReference type="ARBA" id="ARBA00023136"/>
    </source>
</evidence>
<evidence type="ECO:0000256" key="2">
    <source>
        <dbReference type="ARBA" id="ARBA00008789"/>
    </source>
</evidence>
<accession>L8Y9W2</accession>
<feature type="region of interest" description="Disordered" evidence="8">
    <location>
        <begin position="658"/>
        <end position="677"/>
    </location>
</feature>
<feature type="transmembrane region" description="Helical" evidence="7">
    <location>
        <begin position="129"/>
        <end position="150"/>
    </location>
</feature>
<feature type="transmembrane region" description="Helical" evidence="7">
    <location>
        <begin position="195"/>
        <end position="214"/>
    </location>
</feature>
<evidence type="ECO:0000256" key="1">
    <source>
        <dbReference type="ARBA" id="ARBA00004651"/>
    </source>
</evidence>
<proteinExistence type="inferred from homology"/>
<evidence type="ECO:0000256" key="8">
    <source>
        <dbReference type="SAM" id="MobiDB-lite"/>
    </source>
</evidence>
<evidence type="ECO:0000256" key="5">
    <source>
        <dbReference type="ARBA" id="ARBA00022989"/>
    </source>
</evidence>
<name>L8Y9W2_TUPCH</name>
<keyword evidence="3" id="KW-1003">Cell membrane</keyword>
<dbReference type="AlphaFoldDB" id="L8Y9W2"/>
<feature type="non-terminal residue" evidence="9">
    <location>
        <position position="1"/>
    </location>
</feature>
<dbReference type="FunCoup" id="L8Y9W2">
    <property type="interactions" value="365"/>
</dbReference>
<feature type="compositionally biased region" description="Gly residues" evidence="8">
    <location>
        <begin position="525"/>
        <end position="536"/>
    </location>
</feature>
<evidence type="ECO:0000313" key="9">
    <source>
        <dbReference type="EMBL" id="ELV11874.1"/>
    </source>
</evidence>
<dbReference type="Proteomes" id="UP000011518">
    <property type="component" value="Unassembled WGS sequence"/>
</dbReference>
<feature type="compositionally biased region" description="Polar residues" evidence="8">
    <location>
        <begin position="541"/>
        <end position="552"/>
    </location>
</feature>
<comment type="similarity">
    <text evidence="2 7">Belongs to the XK family.</text>
</comment>
<dbReference type="PANTHER" id="PTHR16024">
    <property type="entry name" value="XK-RELATED PROTEIN"/>
    <property type="match status" value="1"/>
</dbReference>
<keyword evidence="10" id="KW-1185">Reference proteome</keyword>